<gene>
    <name evidence="1" type="ORF">PISMIDRAFT_181169</name>
</gene>
<dbReference type="AlphaFoldDB" id="A0A0C9YXI8"/>
<evidence type="ECO:0000313" key="1">
    <source>
        <dbReference type="EMBL" id="KIK18594.1"/>
    </source>
</evidence>
<accession>A0A0C9YXI8</accession>
<keyword evidence="2" id="KW-1185">Reference proteome</keyword>
<name>A0A0C9YXI8_9AGAM</name>
<dbReference type="EMBL" id="KN833801">
    <property type="protein sequence ID" value="KIK18594.1"/>
    <property type="molecule type" value="Genomic_DNA"/>
</dbReference>
<reference evidence="1 2" key="1">
    <citation type="submission" date="2014-04" db="EMBL/GenBank/DDBJ databases">
        <authorList>
            <consortium name="DOE Joint Genome Institute"/>
            <person name="Kuo A."/>
            <person name="Kohler A."/>
            <person name="Costa M.D."/>
            <person name="Nagy L.G."/>
            <person name="Floudas D."/>
            <person name="Copeland A."/>
            <person name="Barry K.W."/>
            <person name="Cichocki N."/>
            <person name="Veneault-Fourrey C."/>
            <person name="LaButti K."/>
            <person name="Lindquist E.A."/>
            <person name="Lipzen A."/>
            <person name="Lundell T."/>
            <person name="Morin E."/>
            <person name="Murat C."/>
            <person name="Sun H."/>
            <person name="Tunlid A."/>
            <person name="Henrissat B."/>
            <person name="Grigoriev I.V."/>
            <person name="Hibbett D.S."/>
            <person name="Martin F."/>
            <person name="Nordberg H.P."/>
            <person name="Cantor M.N."/>
            <person name="Hua S.X."/>
        </authorList>
    </citation>
    <scope>NUCLEOTIDE SEQUENCE [LARGE SCALE GENOMIC DNA]</scope>
    <source>
        <strain evidence="1 2">441</strain>
    </source>
</reference>
<sequence length="55" mass="6515">MCEQGLHEYLTVKEAHADRTYSQCPTVSGELWIELWHNIRHVQNQNNCLQIPHNE</sequence>
<dbReference type="HOGENOM" id="CLU_3033247_0_0_1"/>
<proteinExistence type="predicted"/>
<protein>
    <submittedName>
        <fullName evidence="1">Unplaced genomic scaffold scaffold_117, whole genome shotgun sequence</fullName>
    </submittedName>
</protein>
<dbReference type="Proteomes" id="UP000054018">
    <property type="component" value="Unassembled WGS sequence"/>
</dbReference>
<organism evidence="1 2">
    <name type="scientific">Pisolithus microcarpus 441</name>
    <dbReference type="NCBI Taxonomy" id="765257"/>
    <lineage>
        <taxon>Eukaryota</taxon>
        <taxon>Fungi</taxon>
        <taxon>Dikarya</taxon>
        <taxon>Basidiomycota</taxon>
        <taxon>Agaricomycotina</taxon>
        <taxon>Agaricomycetes</taxon>
        <taxon>Agaricomycetidae</taxon>
        <taxon>Boletales</taxon>
        <taxon>Sclerodermatineae</taxon>
        <taxon>Pisolithaceae</taxon>
        <taxon>Pisolithus</taxon>
    </lineage>
</organism>
<evidence type="ECO:0000313" key="2">
    <source>
        <dbReference type="Proteomes" id="UP000054018"/>
    </source>
</evidence>
<reference evidence="2" key="2">
    <citation type="submission" date="2015-01" db="EMBL/GenBank/DDBJ databases">
        <title>Evolutionary Origins and Diversification of the Mycorrhizal Mutualists.</title>
        <authorList>
            <consortium name="DOE Joint Genome Institute"/>
            <consortium name="Mycorrhizal Genomics Consortium"/>
            <person name="Kohler A."/>
            <person name="Kuo A."/>
            <person name="Nagy L.G."/>
            <person name="Floudas D."/>
            <person name="Copeland A."/>
            <person name="Barry K.W."/>
            <person name="Cichocki N."/>
            <person name="Veneault-Fourrey C."/>
            <person name="LaButti K."/>
            <person name="Lindquist E.A."/>
            <person name="Lipzen A."/>
            <person name="Lundell T."/>
            <person name="Morin E."/>
            <person name="Murat C."/>
            <person name="Riley R."/>
            <person name="Ohm R."/>
            <person name="Sun H."/>
            <person name="Tunlid A."/>
            <person name="Henrissat B."/>
            <person name="Grigoriev I.V."/>
            <person name="Hibbett D.S."/>
            <person name="Martin F."/>
        </authorList>
    </citation>
    <scope>NUCLEOTIDE SEQUENCE [LARGE SCALE GENOMIC DNA]</scope>
    <source>
        <strain evidence="2">441</strain>
    </source>
</reference>